<dbReference type="AlphaFoldDB" id="A0A0E9V445"/>
<accession>A0A0E9V445</accession>
<organism evidence="1">
    <name type="scientific">Anguilla anguilla</name>
    <name type="common">European freshwater eel</name>
    <name type="synonym">Muraena anguilla</name>
    <dbReference type="NCBI Taxonomy" id="7936"/>
    <lineage>
        <taxon>Eukaryota</taxon>
        <taxon>Metazoa</taxon>
        <taxon>Chordata</taxon>
        <taxon>Craniata</taxon>
        <taxon>Vertebrata</taxon>
        <taxon>Euteleostomi</taxon>
        <taxon>Actinopterygii</taxon>
        <taxon>Neopterygii</taxon>
        <taxon>Teleostei</taxon>
        <taxon>Anguilliformes</taxon>
        <taxon>Anguillidae</taxon>
        <taxon>Anguilla</taxon>
    </lineage>
</organism>
<protein>
    <submittedName>
        <fullName evidence="1">Uncharacterized protein</fullName>
    </submittedName>
</protein>
<reference evidence="1" key="1">
    <citation type="submission" date="2014-11" db="EMBL/GenBank/DDBJ databases">
        <authorList>
            <person name="Amaro Gonzalez C."/>
        </authorList>
    </citation>
    <scope>NUCLEOTIDE SEQUENCE</scope>
</reference>
<evidence type="ECO:0000313" key="1">
    <source>
        <dbReference type="EMBL" id="JAH72797.1"/>
    </source>
</evidence>
<proteinExistence type="predicted"/>
<dbReference type="EMBL" id="GBXM01035780">
    <property type="protein sequence ID" value="JAH72797.1"/>
    <property type="molecule type" value="Transcribed_RNA"/>
</dbReference>
<name>A0A0E9V445_ANGAN</name>
<reference evidence="1" key="2">
    <citation type="journal article" date="2015" name="Fish Shellfish Immunol.">
        <title>Early steps in the European eel (Anguilla anguilla)-Vibrio vulnificus interaction in the gills: Role of the RtxA13 toxin.</title>
        <authorList>
            <person name="Callol A."/>
            <person name="Pajuelo D."/>
            <person name="Ebbesson L."/>
            <person name="Teles M."/>
            <person name="MacKenzie S."/>
            <person name="Amaro C."/>
        </authorList>
    </citation>
    <scope>NUCLEOTIDE SEQUENCE</scope>
</reference>
<sequence>MARSEVRHGDEKRHRVVLSSVGPVSNFQIVTSHS</sequence>